<dbReference type="InterPro" id="IPR044106">
    <property type="entry name" value="PX_Snx41/Atg20"/>
</dbReference>
<dbReference type="PROSITE" id="PS50195">
    <property type="entry name" value="PX"/>
    <property type="match status" value="1"/>
</dbReference>
<dbReference type="Gene3D" id="3.30.1520.10">
    <property type="entry name" value="Phox-like domain"/>
    <property type="match status" value="1"/>
</dbReference>
<dbReference type="RefSeq" id="XP_003677915.1">
    <property type="nucleotide sequence ID" value="XM_003677867.1"/>
</dbReference>
<dbReference type="STRING" id="1064592.G0VJ89"/>
<dbReference type="CDD" id="cd06867">
    <property type="entry name" value="PX_SNX41_42"/>
    <property type="match status" value="1"/>
</dbReference>
<comment type="similarity">
    <text evidence="2">Belongs to the sorting nexin family.</text>
</comment>
<reference evidence="12 13" key="1">
    <citation type="journal article" date="2011" name="Proc. Natl. Acad. Sci. U.S.A.">
        <title>Evolutionary erosion of yeast sex chromosomes by mating-type switching accidents.</title>
        <authorList>
            <person name="Gordon J.L."/>
            <person name="Armisen D."/>
            <person name="Proux-Wera E."/>
            <person name="Oheigeartaigh S.S."/>
            <person name="Byrne K.P."/>
            <person name="Wolfe K.H."/>
        </authorList>
    </citation>
    <scope>NUCLEOTIDE SEQUENCE [LARGE SCALE GENOMIC DNA]</scope>
    <source>
        <strain evidence="13">ATCC 76901 / BCRC 22586 / CBS 4309 / NBRC 1992 / NRRL Y-12630</strain>
    </source>
</reference>
<evidence type="ECO:0000256" key="10">
    <source>
        <dbReference type="SAM" id="MobiDB-lite"/>
    </source>
</evidence>
<keyword evidence="6" id="KW-0072">Autophagy</keyword>
<feature type="region of interest" description="Disordered" evidence="10">
    <location>
        <begin position="96"/>
        <end position="121"/>
    </location>
</feature>
<evidence type="ECO:0000256" key="9">
    <source>
        <dbReference type="SAM" id="Coils"/>
    </source>
</evidence>
<evidence type="ECO:0000313" key="12">
    <source>
        <dbReference type="EMBL" id="CCC71568.1"/>
    </source>
</evidence>
<dbReference type="Pfam" id="PF00787">
    <property type="entry name" value="PX"/>
    <property type="match status" value="1"/>
</dbReference>
<feature type="compositionally biased region" description="Acidic residues" evidence="10">
    <location>
        <begin position="96"/>
        <end position="107"/>
    </location>
</feature>
<dbReference type="GO" id="GO:0016236">
    <property type="term" value="P:macroautophagy"/>
    <property type="evidence" value="ECO:0007669"/>
    <property type="project" value="EnsemblFungi"/>
</dbReference>
<evidence type="ECO:0000313" key="13">
    <source>
        <dbReference type="Proteomes" id="UP000001640"/>
    </source>
</evidence>
<feature type="region of interest" description="Disordered" evidence="10">
    <location>
        <begin position="1"/>
        <end position="44"/>
    </location>
</feature>
<keyword evidence="5" id="KW-0653">Protein transport</keyword>
<dbReference type="AlphaFoldDB" id="G0VJ89"/>
<dbReference type="EMBL" id="HE576759">
    <property type="protein sequence ID" value="CCC71568.1"/>
    <property type="molecule type" value="Genomic_DNA"/>
</dbReference>
<dbReference type="GO" id="GO:0005829">
    <property type="term" value="C:cytosol"/>
    <property type="evidence" value="ECO:0007669"/>
    <property type="project" value="GOC"/>
</dbReference>
<gene>
    <name evidence="12" type="primary">NCAS0H02580</name>
    <name evidence="12" type="ordered locus">NCAS_0H02580</name>
</gene>
<protein>
    <recommendedName>
        <fullName evidence="11">PX domain-containing protein</fullName>
    </recommendedName>
</protein>
<dbReference type="InterPro" id="IPR001683">
    <property type="entry name" value="PX_dom"/>
</dbReference>
<dbReference type="SUPFAM" id="SSF64268">
    <property type="entry name" value="PX domain"/>
    <property type="match status" value="1"/>
</dbReference>
<dbReference type="InterPro" id="IPR027267">
    <property type="entry name" value="AH/BAR_dom_sf"/>
</dbReference>
<dbReference type="GeneID" id="96905245"/>
<proteinExistence type="inferred from homology"/>
<dbReference type="InParanoid" id="G0VJ89"/>
<dbReference type="KEGG" id="ncs:NCAS_0H02580"/>
<evidence type="ECO:0000256" key="2">
    <source>
        <dbReference type="ARBA" id="ARBA00010883"/>
    </source>
</evidence>
<dbReference type="InterPro" id="IPR036871">
    <property type="entry name" value="PX_dom_sf"/>
</dbReference>
<dbReference type="eggNOG" id="KOG2273">
    <property type="taxonomic scope" value="Eukaryota"/>
</dbReference>
<comment type="subcellular location">
    <subcellularLocation>
        <location evidence="1">Endosome membrane</location>
        <topology evidence="1">Peripheral membrane protein</topology>
    </subcellularLocation>
</comment>
<evidence type="ECO:0000256" key="8">
    <source>
        <dbReference type="ARBA" id="ARBA00023136"/>
    </source>
</evidence>
<keyword evidence="3" id="KW-0813">Transport</keyword>
<dbReference type="GO" id="GO:0006886">
    <property type="term" value="P:intracellular protein transport"/>
    <property type="evidence" value="ECO:0007669"/>
    <property type="project" value="EnsemblFungi"/>
</dbReference>
<feature type="compositionally biased region" description="Polar residues" evidence="10">
    <location>
        <begin position="492"/>
        <end position="506"/>
    </location>
</feature>
<sequence length="636" mass="73150">MNAFSALADLDPNSDGEGEDDYSSNLTPTSLSQTSSGYSPPSEQIHQVDIEEDNNPFVGTNHLYASGIATVNSPDMNTHLDTNAFTDNIFLPDPLEEEEQEDGEEELPTTTTEEHSSYHINVSPSNYNYNKSVINSHLDEPFETLSISMANSAPNSNNYDDVDTDDSKIQIIESGDYKDPWGKHAIGYCIQFNKKRVTRRYSEFDSLYQVLKRLLPTIVIPPIPTKHPLINYLINPINVNNDTKIIDKRKRKFNSFLNNCNDIPEIRNHVVFQKFLNSEYTWKDILNSSPIIILPLNNLLAPPLNPVKPSPLHLLLPAPTTLTRLDTTLITDANLHMRNIEFHKLEKFLFDYKTSLLPIYQTIKSNKSNLNSLASYLTKLGAYYNAFSLENNVILNDSNSNLLKQLSRGIEKIGQAFDINYVTLEILTNKINCVMEEPIEEMLRFLDNSFKVLTFRKLKLLQYQIIMTTIKKRESRIKLINESEDQFKRMQESITTSPRKSTNSSQDIETNNDTTTNSTSILLNAQLQKRRNKERAKNMNRLNEIDPYLLTEFERKEELEKLEKELEKLKQCFNLINRDINEVNESMSRNLTSMLHYLNKKWDFILNNISQAIIATLTESLTAWKNAKQEIDKIIT</sequence>
<dbReference type="FunCoup" id="G0VJ89">
    <property type="interactions" value="127"/>
</dbReference>
<keyword evidence="7" id="KW-0446">Lipid-binding</keyword>
<dbReference type="OMA" id="DFKDPWG"/>
<organism evidence="12 13">
    <name type="scientific">Naumovozyma castellii</name>
    <name type="common">Yeast</name>
    <name type="synonym">Saccharomyces castellii</name>
    <dbReference type="NCBI Taxonomy" id="27288"/>
    <lineage>
        <taxon>Eukaryota</taxon>
        <taxon>Fungi</taxon>
        <taxon>Dikarya</taxon>
        <taxon>Ascomycota</taxon>
        <taxon>Saccharomycotina</taxon>
        <taxon>Saccharomycetes</taxon>
        <taxon>Saccharomycetales</taxon>
        <taxon>Saccharomycetaceae</taxon>
        <taxon>Naumovozyma</taxon>
    </lineage>
</organism>
<dbReference type="PANTHER" id="PTHR46979:SF2">
    <property type="entry name" value="SORTING NEXIN-41"/>
    <property type="match status" value="1"/>
</dbReference>
<evidence type="ECO:0000256" key="3">
    <source>
        <dbReference type="ARBA" id="ARBA00022448"/>
    </source>
</evidence>
<dbReference type="SMART" id="SM00312">
    <property type="entry name" value="PX"/>
    <property type="match status" value="1"/>
</dbReference>
<evidence type="ECO:0000256" key="7">
    <source>
        <dbReference type="ARBA" id="ARBA00023121"/>
    </source>
</evidence>
<feature type="compositionally biased region" description="Polar residues" evidence="10">
    <location>
        <begin position="23"/>
        <end position="44"/>
    </location>
</feature>
<dbReference type="OrthoDB" id="289314at2759"/>
<keyword evidence="8" id="KW-0472">Membrane</keyword>
<feature type="compositionally biased region" description="Acidic residues" evidence="10">
    <location>
        <begin position="12"/>
        <end position="22"/>
    </location>
</feature>
<keyword evidence="4" id="KW-0967">Endosome</keyword>
<evidence type="ECO:0000256" key="5">
    <source>
        <dbReference type="ARBA" id="ARBA00022927"/>
    </source>
</evidence>
<name>G0VJ89_NAUCA</name>
<dbReference type="Gene3D" id="1.20.1270.60">
    <property type="entry name" value="Arfaptin homology (AH) domain/BAR domain"/>
    <property type="match status" value="1"/>
</dbReference>
<feature type="compositionally biased region" description="Low complexity" evidence="10">
    <location>
        <begin position="507"/>
        <end position="522"/>
    </location>
</feature>
<evidence type="ECO:0000259" key="11">
    <source>
        <dbReference type="PROSITE" id="PS50195"/>
    </source>
</evidence>
<feature type="region of interest" description="Disordered" evidence="10">
    <location>
        <begin position="488"/>
        <end position="522"/>
    </location>
</feature>
<keyword evidence="9" id="KW-0175">Coiled coil</keyword>
<feature type="coiled-coil region" evidence="9">
    <location>
        <begin position="552"/>
        <end position="579"/>
    </location>
</feature>
<reference key="2">
    <citation type="submission" date="2011-08" db="EMBL/GenBank/DDBJ databases">
        <title>Genome sequence of Naumovozyma castellii.</title>
        <authorList>
            <person name="Gordon J.L."/>
            <person name="Armisen D."/>
            <person name="Proux-Wera E."/>
            <person name="OhEigeartaigh S.S."/>
            <person name="Byrne K.P."/>
            <person name="Wolfe K.H."/>
        </authorList>
    </citation>
    <scope>NUCLEOTIDE SEQUENCE</scope>
    <source>
        <strain>Type strain:CBS 4309</strain>
    </source>
</reference>
<keyword evidence="13" id="KW-1185">Reference proteome</keyword>
<dbReference type="PANTHER" id="PTHR46979">
    <property type="entry name" value="SORTING NEXIN-41"/>
    <property type="match status" value="1"/>
</dbReference>
<dbReference type="HOGENOM" id="CLU_014456_3_0_1"/>
<evidence type="ECO:0000256" key="6">
    <source>
        <dbReference type="ARBA" id="ARBA00023006"/>
    </source>
</evidence>
<dbReference type="GO" id="GO:0042147">
    <property type="term" value="P:retrograde transport, endosome to Golgi"/>
    <property type="evidence" value="ECO:0007669"/>
    <property type="project" value="EnsemblFungi"/>
</dbReference>
<evidence type="ECO:0000256" key="1">
    <source>
        <dbReference type="ARBA" id="ARBA00004481"/>
    </source>
</evidence>
<feature type="domain" description="PX" evidence="11">
    <location>
        <begin position="96"/>
        <end position="282"/>
    </location>
</feature>
<dbReference type="GO" id="GO:0032266">
    <property type="term" value="F:phosphatidylinositol-3-phosphate binding"/>
    <property type="evidence" value="ECO:0007669"/>
    <property type="project" value="EnsemblFungi"/>
</dbReference>
<dbReference type="Proteomes" id="UP000001640">
    <property type="component" value="Chromosome 8"/>
</dbReference>
<accession>G0VJ89</accession>
<dbReference type="InterPro" id="IPR051079">
    <property type="entry name" value="Sorting_Nexin_Autophagy"/>
</dbReference>
<dbReference type="GO" id="GO:0010009">
    <property type="term" value="C:cytoplasmic side of endosome membrane"/>
    <property type="evidence" value="ECO:0007669"/>
    <property type="project" value="EnsemblFungi"/>
</dbReference>
<evidence type="ECO:0000256" key="4">
    <source>
        <dbReference type="ARBA" id="ARBA00022753"/>
    </source>
</evidence>